<dbReference type="EMBL" id="JBFOLJ010000007">
    <property type="protein sequence ID" value="KAL2521474.1"/>
    <property type="molecule type" value="Genomic_DNA"/>
</dbReference>
<name>A0ABD1U8X7_9LAMI</name>
<organism evidence="1 2">
    <name type="scientific">Forsythia ovata</name>
    <dbReference type="NCBI Taxonomy" id="205694"/>
    <lineage>
        <taxon>Eukaryota</taxon>
        <taxon>Viridiplantae</taxon>
        <taxon>Streptophyta</taxon>
        <taxon>Embryophyta</taxon>
        <taxon>Tracheophyta</taxon>
        <taxon>Spermatophyta</taxon>
        <taxon>Magnoliopsida</taxon>
        <taxon>eudicotyledons</taxon>
        <taxon>Gunneridae</taxon>
        <taxon>Pentapetalae</taxon>
        <taxon>asterids</taxon>
        <taxon>lamiids</taxon>
        <taxon>Lamiales</taxon>
        <taxon>Oleaceae</taxon>
        <taxon>Forsythieae</taxon>
        <taxon>Forsythia</taxon>
    </lineage>
</organism>
<reference evidence="2" key="1">
    <citation type="submission" date="2024-07" db="EMBL/GenBank/DDBJ databases">
        <title>Two chromosome-level genome assemblies of Korean endemic species Abeliophyllum distichum and Forsythia ovata (Oleaceae).</title>
        <authorList>
            <person name="Jang H."/>
        </authorList>
    </citation>
    <scope>NUCLEOTIDE SEQUENCE [LARGE SCALE GENOMIC DNA]</scope>
</reference>
<protein>
    <submittedName>
        <fullName evidence="1">Uncharacterized protein</fullName>
    </submittedName>
</protein>
<accession>A0ABD1U8X7</accession>
<proteinExistence type="predicted"/>
<keyword evidence="2" id="KW-1185">Reference proteome</keyword>
<comment type="caution">
    <text evidence="1">The sequence shown here is derived from an EMBL/GenBank/DDBJ whole genome shotgun (WGS) entry which is preliminary data.</text>
</comment>
<gene>
    <name evidence="1" type="ORF">Fot_25397</name>
</gene>
<dbReference type="Proteomes" id="UP001604277">
    <property type="component" value="Unassembled WGS sequence"/>
</dbReference>
<dbReference type="AlphaFoldDB" id="A0ABD1U8X7"/>
<evidence type="ECO:0000313" key="1">
    <source>
        <dbReference type="EMBL" id="KAL2521474.1"/>
    </source>
</evidence>
<sequence>MHASIVSSKAPSWYASRKGFMKLQAKKQNIKVFKKRRACLGYSFFHNYISTLSNMSTFNSAMNTISQYQNPNPNHVTYRSLNQINEFPDFELSTYFTFDDAFEEEISTQNMASFSGSSNSSTPLAIQYDVIPRFFITPSVHTEAANTNN</sequence>
<evidence type="ECO:0000313" key="2">
    <source>
        <dbReference type="Proteomes" id="UP001604277"/>
    </source>
</evidence>